<keyword evidence="6 10" id="KW-0863">Zinc-finger</keyword>
<keyword evidence="13" id="KW-1185">Reference proteome</keyword>
<dbReference type="GO" id="GO:0000724">
    <property type="term" value="P:double-strand break repair via homologous recombination"/>
    <property type="evidence" value="ECO:0007669"/>
    <property type="project" value="InterPro"/>
</dbReference>
<name>A0A1E4SIG8_9ASCO</name>
<comment type="similarity">
    <text evidence="3">Belongs to the NSE2 family.</text>
</comment>
<dbReference type="GO" id="GO:0016567">
    <property type="term" value="P:protein ubiquitination"/>
    <property type="evidence" value="ECO:0007669"/>
    <property type="project" value="InterPro"/>
</dbReference>
<dbReference type="STRING" id="984487.A0A1E4SIG8"/>
<dbReference type="UniPathway" id="UPA00886"/>
<dbReference type="PROSITE" id="PS51044">
    <property type="entry name" value="ZF_SP_RING"/>
    <property type="match status" value="1"/>
</dbReference>
<dbReference type="GO" id="GO:0030915">
    <property type="term" value="C:Smc5-Smc6 complex"/>
    <property type="evidence" value="ECO:0007669"/>
    <property type="project" value="InterPro"/>
</dbReference>
<dbReference type="RefSeq" id="XP_020064411.1">
    <property type="nucleotide sequence ID" value="XM_020210032.1"/>
</dbReference>
<keyword evidence="7" id="KW-0833">Ubl conjugation pathway</keyword>
<comment type="subcellular location">
    <subcellularLocation>
        <location evidence="1">Nucleus</location>
    </subcellularLocation>
</comment>
<dbReference type="GO" id="GO:0008270">
    <property type="term" value="F:zinc ion binding"/>
    <property type="evidence" value="ECO:0007669"/>
    <property type="project" value="UniProtKB-KW"/>
</dbReference>
<evidence type="ECO:0000256" key="2">
    <source>
        <dbReference type="ARBA" id="ARBA00004718"/>
    </source>
</evidence>
<gene>
    <name evidence="12" type="ORF">CANTADRAFT_52067</name>
</gene>
<dbReference type="SMART" id="SM00504">
    <property type="entry name" value="Ubox"/>
    <property type="match status" value="1"/>
</dbReference>
<protein>
    <recommendedName>
        <fullName evidence="11">SP-RING-type domain-containing protein</fullName>
    </recommendedName>
</protein>
<evidence type="ECO:0000313" key="13">
    <source>
        <dbReference type="Proteomes" id="UP000094285"/>
    </source>
</evidence>
<evidence type="ECO:0000256" key="10">
    <source>
        <dbReference type="PROSITE-ProRule" id="PRU00452"/>
    </source>
</evidence>
<dbReference type="GO" id="GO:0061665">
    <property type="term" value="F:SUMO ligase activity"/>
    <property type="evidence" value="ECO:0007669"/>
    <property type="project" value="TreeGrafter"/>
</dbReference>
<evidence type="ECO:0000256" key="6">
    <source>
        <dbReference type="ARBA" id="ARBA00022771"/>
    </source>
</evidence>
<dbReference type="AlphaFoldDB" id="A0A1E4SIG8"/>
<evidence type="ECO:0000313" key="12">
    <source>
        <dbReference type="EMBL" id="ODV79289.1"/>
    </source>
</evidence>
<dbReference type="InterPro" id="IPR013083">
    <property type="entry name" value="Znf_RING/FYVE/PHD"/>
</dbReference>
<accession>A0A1E4SIG8</accession>
<evidence type="ECO:0000256" key="8">
    <source>
        <dbReference type="ARBA" id="ARBA00022833"/>
    </source>
</evidence>
<evidence type="ECO:0000256" key="9">
    <source>
        <dbReference type="ARBA" id="ARBA00023242"/>
    </source>
</evidence>
<dbReference type="GO" id="GO:0016925">
    <property type="term" value="P:protein sumoylation"/>
    <property type="evidence" value="ECO:0007669"/>
    <property type="project" value="UniProtKB-UniPathway"/>
</dbReference>
<evidence type="ECO:0000256" key="7">
    <source>
        <dbReference type="ARBA" id="ARBA00022786"/>
    </source>
</evidence>
<sequence>MATTLPDYLPLHASLKHDFDRATAFRPALSKQVQELVDMILQDTKRYIDQMLTESVEVSAVVGSNLASLEALLRSQFDLAKYTQSVKSTKEKIKHVGREEPAISLETLEVYHAKEHALNFADEIDEQFRMEKEVNDVDAEFAEFLKKNNDYQNLKKMLFVIDNPEEPIPDDEEDEDLNVSGGKISLKDPISLNYFAAPVIAKRCQHTFEKESILTHLVSNNNCPINGCTNKITSSDLVEDQLMKIRVKAYLAKERKRHENVARVV</sequence>
<comment type="pathway">
    <text evidence="2">Protein modification; protein sumoylation.</text>
</comment>
<dbReference type="OrthoDB" id="756301at2759"/>
<dbReference type="PANTHER" id="PTHR21330">
    <property type="entry name" value="E3 SUMO-PROTEIN LIGASE NSE2"/>
    <property type="match status" value="1"/>
</dbReference>
<dbReference type="Pfam" id="PF11789">
    <property type="entry name" value="zf-Nse"/>
    <property type="match status" value="1"/>
</dbReference>
<dbReference type="Proteomes" id="UP000094285">
    <property type="component" value="Unassembled WGS sequence"/>
</dbReference>
<evidence type="ECO:0000256" key="1">
    <source>
        <dbReference type="ARBA" id="ARBA00004123"/>
    </source>
</evidence>
<dbReference type="Gene3D" id="3.30.40.10">
    <property type="entry name" value="Zinc/RING finger domain, C3HC4 (zinc finger)"/>
    <property type="match status" value="1"/>
</dbReference>
<keyword evidence="5" id="KW-0479">Metal-binding</keyword>
<keyword evidence="8" id="KW-0862">Zinc</keyword>
<keyword evidence="9" id="KW-0539">Nucleus</keyword>
<dbReference type="GeneID" id="30984168"/>
<evidence type="ECO:0000256" key="5">
    <source>
        <dbReference type="ARBA" id="ARBA00022723"/>
    </source>
</evidence>
<dbReference type="InterPro" id="IPR026846">
    <property type="entry name" value="Nse2(Mms21)"/>
</dbReference>
<proteinExistence type="inferred from homology"/>
<dbReference type="CDD" id="cd16651">
    <property type="entry name" value="SPL-RING_NSE2"/>
    <property type="match status" value="1"/>
</dbReference>
<keyword evidence="4" id="KW-0808">Transferase</keyword>
<dbReference type="InterPro" id="IPR003613">
    <property type="entry name" value="Ubox_domain"/>
</dbReference>
<evidence type="ECO:0000256" key="3">
    <source>
        <dbReference type="ARBA" id="ARBA00008212"/>
    </source>
</evidence>
<dbReference type="InterPro" id="IPR004181">
    <property type="entry name" value="Znf_MIZ"/>
</dbReference>
<reference evidence="13" key="1">
    <citation type="submission" date="2016-05" db="EMBL/GenBank/DDBJ databases">
        <title>Comparative genomics of biotechnologically important yeasts.</title>
        <authorList>
            <consortium name="DOE Joint Genome Institute"/>
            <person name="Riley R."/>
            <person name="Haridas S."/>
            <person name="Wolfe K.H."/>
            <person name="Lopes M.R."/>
            <person name="Hittinger C.T."/>
            <person name="Goker M."/>
            <person name="Salamov A."/>
            <person name="Wisecaver J."/>
            <person name="Long T.M."/>
            <person name="Aerts A.L."/>
            <person name="Barry K."/>
            <person name="Choi C."/>
            <person name="Clum A."/>
            <person name="Coughlan A.Y."/>
            <person name="Deshpande S."/>
            <person name="Douglass A.P."/>
            <person name="Hanson S.J."/>
            <person name="Klenk H.-P."/>
            <person name="Labutti K."/>
            <person name="Lapidus A."/>
            <person name="Lindquist E."/>
            <person name="Lipzen A."/>
            <person name="Meier-Kolthoff J.P."/>
            <person name="Ohm R.A."/>
            <person name="Otillar R.P."/>
            <person name="Pangilinan J."/>
            <person name="Peng Y."/>
            <person name="Rokas A."/>
            <person name="Rosa C.A."/>
            <person name="Scheuner C."/>
            <person name="Sibirny A.A."/>
            <person name="Slot J.C."/>
            <person name="Stielow J.B."/>
            <person name="Sun H."/>
            <person name="Kurtzman C.P."/>
            <person name="Blackwell M."/>
            <person name="Grigoriev I.V."/>
            <person name="Jeffries T.W."/>
        </authorList>
    </citation>
    <scope>NUCLEOTIDE SEQUENCE [LARGE SCALE GENOMIC DNA]</scope>
    <source>
        <strain evidence="13">NRRL Y-17324</strain>
    </source>
</reference>
<dbReference type="SUPFAM" id="SSF57850">
    <property type="entry name" value="RING/U-box"/>
    <property type="match status" value="1"/>
</dbReference>
<dbReference type="GO" id="GO:0004842">
    <property type="term" value="F:ubiquitin-protein transferase activity"/>
    <property type="evidence" value="ECO:0007669"/>
    <property type="project" value="InterPro"/>
</dbReference>
<dbReference type="PANTHER" id="PTHR21330:SF1">
    <property type="entry name" value="E3 SUMO-PROTEIN LIGASE NSE2"/>
    <property type="match status" value="1"/>
</dbReference>
<dbReference type="GO" id="GO:0005634">
    <property type="term" value="C:nucleus"/>
    <property type="evidence" value="ECO:0007669"/>
    <property type="project" value="UniProtKB-SubCell"/>
</dbReference>
<organism evidence="12 13">
    <name type="scientific">Suhomyces tanzawaensis NRRL Y-17324</name>
    <dbReference type="NCBI Taxonomy" id="984487"/>
    <lineage>
        <taxon>Eukaryota</taxon>
        <taxon>Fungi</taxon>
        <taxon>Dikarya</taxon>
        <taxon>Ascomycota</taxon>
        <taxon>Saccharomycotina</taxon>
        <taxon>Pichiomycetes</taxon>
        <taxon>Debaryomycetaceae</taxon>
        <taxon>Suhomyces</taxon>
    </lineage>
</organism>
<evidence type="ECO:0000256" key="4">
    <source>
        <dbReference type="ARBA" id="ARBA00022679"/>
    </source>
</evidence>
<dbReference type="EMBL" id="KV453912">
    <property type="protein sequence ID" value="ODV79289.1"/>
    <property type="molecule type" value="Genomic_DNA"/>
</dbReference>
<feature type="domain" description="SP-RING-type" evidence="11">
    <location>
        <begin position="173"/>
        <end position="260"/>
    </location>
</feature>
<evidence type="ECO:0000259" key="11">
    <source>
        <dbReference type="PROSITE" id="PS51044"/>
    </source>
</evidence>
<dbReference type="Gene3D" id="1.20.120.1010">
    <property type="match status" value="1"/>
</dbReference>